<dbReference type="STRING" id="205130.ENSMAMP00000031046"/>
<feature type="transmembrane region" description="Helical" evidence="8">
    <location>
        <begin position="31"/>
        <end position="56"/>
    </location>
</feature>
<protein>
    <submittedName>
        <fullName evidence="10">Glycerophosphodiester phosphodiesterase domain containing 2</fullName>
    </submittedName>
</protein>
<dbReference type="RefSeq" id="XP_026185400.1">
    <property type="nucleotide sequence ID" value="XM_026329615.1"/>
</dbReference>
<dbReference type="InterPro" id="IPR017946">
    <property type="entry name" value="PLC-like_Pdiesterase_TIM-brl"/>
</dbReference>
<organism evidence="10 11">
    <name type="scientific">Mastacembelus armatus</name>
    <name type="common">zig-zag eel</name>
    <dbReference type="NCBI Taxonomy" id="205130"/>
    <lineage>
        <taxon>Eukaryota</taxon>
        <taxon>Metazoa</taxon>
        <taxon>Chordata</taxon>
        <taxon>Craniata</taxon>
        <taxon>Vertebrata</taxon>
        <taxon>Euteleostomi</taxon>
        <taxon>Actinopterygii</taxon>
        <taxon>Neopterygii</taxon>
        <taxon>Teleostei</taxon>
        <taxon>Neoteleostei</taxon>
        <taxon>Acanthomorphata</taxon>
        <taxon>Anabantaria</taxon>
        <taxon>Synbranchiformes</taxon>
        <taxon>Mastacembelidae</taxon>
        <taxon>Mastacembelus</taxon>
    </lineage>
</organism>
<feature type="transmembrane region" description="Helical" evidence="8">
    <location>
        <begin position="477"/>
        <end position="499"/>
    </location>
</feature>
<dbReference type="GeneTree" id="ENSGT00940000159625"/>
<keyword evidence="6 8" id="KW-0472">Membrane</keyword>
<feature type="transmembrane region" description="Helical" evidence="8">
    <location>
        <begin position="149"/>
        <end position="170"/>
    </location>
</feature>
<dbReference type="InterPro" id="IPR030395">
    <property type="entry name" value="GP_PDE_dom"/>
</dbReference>
<reference evidence="10" key="2">
    <citation type="submission" date="2025-09" db="UniProtKB">
        <authorList>
            <consortium name="Ensembl"/>
        </authorList>
    </citation>
    <scope>IDENTIFICATION</scope>
</reference>
<dbReference type="Gene3D" id="3.20.20.190">
    <property type="entry name" value="Phosphatidylinositol (PI) phosphodiesterase"/>
    <property type="match status" value="1"/>
</dbReference>
<dbReference type="AlphaFoldDB" id="A0A3Q3N6G4"/>
<feature type="transmembrane region" description="Helical" evidence="8">
    <location>
        <begin position="76"/>
        <end position="104"/>
    </location>
</feature>
<evidence type="ECO:0000256" key="8">
    <source>
        <dbReference type="SAM" id="Phobius"/>
    </source>
</evidence>
<evidence type="ECO:0000313" key="10">
    <source>
        <dbReference type="Ensembl" id="ENSMAMP00000031046.2"/>
    </source>
</evidence>
<sequence length="530" mass="60621">MTQDNSCCRVCSRGLYSCRWRAPGGNEKKNACCWFSLVTLVSLLSLCWMYICLVTFNDREDVNWKGFQILKRWVNWFMVLIIISAVLTSYCILLLLFALVQVALREQLNLHCLHKILLCFGVIIITFGVTGFSLHWQQEWPIVPLSLQATAPFLQFGAVGALTLLSLFIFQGFHTAKKGSKFLISVVFIVVSAAIFLCPLVITSPCLVADLPEKPKLIGHRGAPMLAPENTMMSFNRSIACGVTAFETDVQLSKDRIPFLMHDSNADFLLRTTNVKQMFPDKNFSYSTNLTWEELQSLNAGEWFLKTDPFCSVSQLSEEEKETARNQTIPSLLQLLNLAKQHNISVLFDLYSPNQKDDTVDTVKTILSSGIDPSLVFWLPPAERNYVNSAAPGFIQFYNNESEMLNEEGRHLNVKYSKLDTEKIRELRRNNVTVNLWVVNEHWLFSLLWCAGASSVTTNSCHLLKEMDRPDWVMGPVAYRMIWISVDIASIVIMIKLYIWQWKTQNHRTGREQRNCTSAWNEEQHSPLFE</sequence>
<dbReference type="InParanoid" id="A0A3Q3N6G4"/>
<evidence type="ECO:0000256" key="3">
    <source>
        <dbReference type="ARBA" id="ARBA00022692"/>
    </source>
</evidence>
<evidence type="ECO:0000256" key="5">
    <source>
        <dbReference type="ARBA" id="ARBA00022989"/>
    </source>
</evidence>
<keyword evidence="5 8" id="KW-1133">Transmembrane helix</keyword>
<feature type="domain" description="GP-PDE" evidence="9">
    <location>
        <begin position="215"/>
        <end position="468"/>
    </location>
</feature>
<accession>A0A3Q3N6G4</accession>
<dbReference type="Proteomes" id="UP000261640">
    <property type="component" value="Unplaced"/>
</dbReference>
<dbReference type="GO" id="GO:0008889">
    <property type="term" value="F:glycerophosphodiester phosphodiesterase activity"/>
    <property type="evidence" value="ECO:0007669"/>
    <property type="project" value="TreeGrafter"/>
</dbReference>
<dbReference type="GO" id="GO:0005886">
    <property type="term" value="C:plasma membrane"/>
    <property type="evidence" value="ECO:0007669"/>
    <property type="project" value="TreeGrafter"/>
</dbReference>
<evidence type="ECO:0000256" key="2">
    <source>
        <dbReference type="ARBA" id="ARBA00007277"/>
    </source>
</evidence>
<dbReference type="PANTHER" id="PTHR23344">
    <property type="entry name" value="GLYCEROPHOSPHORYL DIESTER PHOSPHODIESTERASE"/>
    <property type="match status" value="1"/>
</dbReference>
<dbReference type="GO" id="GO:0006629">
    <property type="term" value="P:lipid metabolic process"/>
    <property type="evidence" value="ECO:0007669"/>
    <property type="project" value="InterPro"/>
</dbReference>
<keyword evidence="4" id="KW-0378">Hydrolase</keyword>
<feature type="transmembrane region" description="Helical" evidence="8">
    <location>
        <begin position="116"/>
        <end position="137"/>
    </location>
</feature>
<proteinExistence type="inferred from homology"/>
<keyword evidence="7" id="KW-0325">Glycoprotein</keyword>
<dbReference type="OrthoDB" id="1058301at2759"/>
<dbReference type="RefSeq" id="XP_026185397.1">
    <property type="nucleotide sequence ID" value="XM_026329612.1"/>
</dbReference>
<reference evidence="10" key="1">
    <citation type="submission" date="2025-08" db="UniProtKB">
        <authorList>
            <consortium name="Ensembl"/>
        </authorList>
    </citation>
    <scope>IDENTIFICATION</scope>
</reference>
<evidence type="ECO:0000256" key="7">
    <source>
        <dbReference type="ARBA" id="ARBA00023180"/>
    </source>
</evidence>
<evidence type="ECO:0000256" key="1">
    <source>
        <dbReference type="ARBA" id="ARBA00004141"/>
    </source>
</evidence>
<feature type="transmembrane region" description="Helical" evidence="8">
    <location>
        <begin position="182"/>
        <end position="202"/>
    </location>
</feature>
<evidence type="ECO:0000256" key="4">
    <source>
        <dbReference type="ARBA" id="ARBA00022801"/>
    </source>
</evidence>
<dbReference type="GeneID" id="113143986"/>
<keyword evidence="3 8" id="KW-0812">Transmembrane</keyword>
<name>A0A3Q3N6G4_9TELE</name>
<comment type="subcellular location">
    <subcellularLocation>
        <location evidence="1">Membrane</location>
        <topology evidence="1">Multi-pass membrane protein</topology>
    </subcellularLocation>
</comment>
<dbReference type="Ensembl" id="ENSMAMT00000031855.2">
    <property type="protein sequence ID" value="ENSMAMP00000031046.2"/>
    <property type="gene ID" value="ENSMAMG00000020908.2"/>
</dbReference>
<dbReference type="Pfam" id="PF03009">
    <property type="entry name" value="GDPD"/>
    <property type="match status" value="1"/>
</dbReference>
<evidence type="ECO:0000313" key="11">
    <source>
        <dbReference type="Proteomes" id="UP000261640"/>
    </source>
</evidence>
<dbReference type="PROSITE" id="PS51704">
    <property type="entry name" value="GP_PDE"/>
    <property type="match status" value="1"/>
</dbReference>
<dbReference type="SUPFAM" id="SSF51695">
    <property type="entry name" value="PLC-like phosphodiesterases"/>
    <property type="match status" value="1"/>
</dbReference>
<evidence type="ECO:0000256" key="6">
    <source>
        <dbReference type="ARBA" id="ARBA00023136"/>
    </source>
</evidence>
<evidence type="ECO:0000259" key="9">
    <source>
        <dbReference type="PROSITE" id="PS51704"/>
    </source>
</evidence>
<keyword evidence="11" id="KW-1185">Reference proteome</keyword>
<dbReference type="RefSeq" id="XP_026185396.1">
    <property type="nucleotide sequence ID" value="XM_026329611.1"/>
</dbReference>
<dbReference type="PANTHER" id="PTHR23344:SF1">
    <property type="entry name" value="GLYCEROPHOSPHOINOSITOL INOSITOLPHOSPHODIESTERASE GDPD2"/>
    <property type="match status" value="1"/>
</dbReference>
<comment type="similarity">
    <text evidence="2">Belongs to the glycerophosphoryl diester phosphodiesterase family.</text>
</comment>